<evidence type="ECO:0000313" key="1">
    <source>
        <dbReference type="EMBL" id="EZG88169.1"/>
    </source>
</evidence>
<accession>A0A023BDC8</accession>
<dbReference type="EMBL" id="AFNH02000040">
    <property type="protein sequence ID" value="EZG88169.1"/>
    <property type="molecule type" value="Genomic_DNA"/>
</dbReference>
<dbReference type="GeneID" id="22910455"/>
<dbReference type="AlphaFoldDB" id="A0A023BDC8"/>
<protein>
    <submittedName>
        <fullName evidence="1">Transmembrane protein</fullName>
    </submittedName>
</protein>
<keyword evidence="2" id="KW-1185">Reference proteome</keyword>
<proteinExistence type="predicted"/>
<organism evidence="1 2">
    <name type="scientific">Gregarina niphandrodes</name>
    <name type="common">Septate eugregarine</name>
    <dbReference type="NCBI Taxonomy" id="110365"/>
    <lineage>
        <taxon>Eukaryota</taxon>
        <taxon>Sar</taxon>
        <taxon>Alveolata</taxon>
        <taxon>Apicomplexa</taxon>
        <taxon>Conoidasida</taxon>
        <taxon>Gregarinasina</taxon>
        <taxon>Eugregarinorida</taxon>
        <taxon>Gregarinidae</taxon>
        <taxon>Gregarina</taxon>
    </lineage>
</organism>
<keyword evidence="1" id="KW-0812">Transmembrane</keyword>
<keyword evidence="1" id="KW-0472">Membrane</keyword>
<dbReference type="Proteomes" id="UP000019763">
    <property type="component" value="Unassembled WGS sequence"/>
</dbReference>
<comment type="caution">
    <text evidence="1">The sequence shown here is derived from an EMBL/GenBank/DDBJ whole genome shotgun (WGS) entry which is preliminary data.</text>
</comment>
<dbReference type="RefSeq" id="XP_011128593.1">
    <property type="nucleotide sequence ID" value="XM_011130291.1"/>
</dbReference>
<dbReference type="OrthoDB" id="365975at2759"/>
<reference evidence="1" key="1">
    <citation type="submission" date="2013-12" db="EMBL/GenBank/DDBJ databases">
        <authorList>
            <person name="Omoto C.K."/>
            <person name="Sibley D."/>
            <person name="Venepally P."/>
            <person name="Hadjithomas M."/>
            <person name="Karamycheva S."/>
            <person name="Brunk B."/>
            <person name="Roos D."/>
            <person name="Caler E."/>
            <person name="Lorenzi H."/>
        </authorList>
    </citation>
    <scope>NUCLEOTIDE SEQUENCE</scope>
</reference>
<sequence length="187" mass="20370">MFRLVLAAVLWTCVCLILATIYLCFYLRPASGYEAATGTPLTETRLPVISISVEKLVCEIDESSQDGMQLATPEIPSIIAQVVDKITLVMIAVVTSDAEEAKIRDWFCGNAHLDTYIPVHRLVFCESATSRVSIVRQLNPNVHLECDQTCLAQMSKIASINAIAVATAPEAWELVKALATENKTSAA</sequence>
<gene>
    <name evidence="1" type="ORF">GNI_005170</name>
</gene>
<evidence type="ECO:0000313" key="2">
    <source>
        <dbReference type="Proteomes" id="UP000019763"/>
    </source>
</evidence>
<name>A0A023BDC8_GRENI</name>
<dbReference type="eggNOG" id="ENOG502QQ8Q">
    <property type="taxonomic scope" value="Eukaryota"/>
</dbReference>
<dbReference type="VEuPathDB" id="CryptoDB:GNI_005170"/>